<organism evidence="2 3">
    <name type="scientific">Haloflavibacter putidus</name>
    <dbReference type="NCBI Taxonomy" id="2576776"/>
    <lineage>
        <taxon>Bacteria</taxon>
        <taxon>Pseudomonadati</taxon>
        <taxon>Bacteroidota</taxon>
        <taxon>Flavobacteriia</taxon>
        <taxon>Flavobacteriales</taxon>
        <taxon>Flavobacteriaceae</taxon>
        <taxon>Haloflavibacter</taxon>
    </lineage>
</organism>
<dbReference type="InterPro" id="IPR052935">
    <property type="entry name" value="Mg2+_PAP"/>
</dbReference>
<name>A0A507ZQF7_9FLAO</name>
<comment type="caution">
    <text evidence="2">The sequence shown here is derived from an EMBL/GenBank/DDBJ whole genome shotgun (WGS) entry which is preliminary data.</text>
</comment>
<evidence type="ECO:0000313" key="2">
    <source>
        <dbReference type="EMBL" id="TQD39810.1"/>
    </source>
</evidence>
<dbReference type="RefSeq" id="WP_141421120.1">
    <property type="nucleotide sequence ID" value="NZ_VIAR01000003.1"/>
</dbReference>
<dbReference type="Proteomes" id="UP000317169">
    <property type="component" value="Unassembled WGS sequence"/>
</dbReference>
<accession>A0A507ZQF7</accession>
<dbReference type="PANTHER" id="PTHR28208:SF3">
    <property type="entry name" value="PHOSPHATIDATE PHOSPHATASE APP1"/>
    <property type="match status" value="1"/>
</dbReference>
<evidence type="ECO:0000313" key="3">
    <source>
        <dbReference type="Proteomes" id="UP000317169"/>
    </source>
</evidence>
<dbReference type="EMBL" id="VIAR01000003">
    <property type="protein sequence ID" value="TQD39810.1"/>
    <property type="molecule type" value="Genomic_DNA"/>
</dbReference>
<sequence length="341" mass="39782">MFKKTGKFVRLFKKVESINLILYKTYAREDYLYVKGRVLDNKPLVIKEEEGFLTTIKTTFKQFNTYEVENCTIRFSIPNLLEETTKTNAEGYFVFSVGIKKLPEEMFTEKDWFSFSVTASYKDFRAKKTGKLLVPSTKSEFGVISDIDDTILQTGVTSFFKWQLIKNSLFTNVHKRIPLKGAPEFYRKLHQNESGHDNPFFYLSNTPWNMYQYLDTFLSIHQFPKGAILLRYFPNVIMRLFKKEKPHKQKEIINILKTYPDLKFVLIGDSGEHDATIYIDIARQYPQQIKAIFLRSVDHKKKMQMVKSIVDAFEVTPVFLVDSSTQAIKEAKKIGLVNTQA</sequence>
<feature type="domain" description="Phosphatidate phosphatase APP1 catalytic" evidence="1">
    <location>
        <begin position="141"/>
        <end position="295"/>
    </location>
</feature>
<protein>
    <submittedName>
        <fullName evidence="2">DUF2183 domain-containing protein</fullName>
    </submittedName>
</protein>
<dbReference type="GO" id="GO:0008195">
    <property type="term" value="F:phosphatidate phosphatase activity"/>
    <property type="evidence" value="ECO:0007669"/>
    <property type="project" value="InterPro"/>
</dbReference>
<dbReference type="AlphaFoldDB" id="A0A507ZQF7"/>
<dbReference type="Pfam" id="PF09949">
    <property type="entry name" value="APP1_cat"/>
    <property type="match status" value="1"/>
</dbReference>
<keyword evidence="3" id="KW-1185">Reference proteome</keyword>
<dbReference type="OrthoDB" id="9789875at2"/>
<gene>
    <name evidence="2" type="ORF">FKR84_04785</name>
</gene>
<reference evidence="2 3" key="1">
    <citation type="submission" date="2019-06" db="EMBL/GenBank/DDBJ databases">
        <title>Flavibacter putida gen. nov., sp. nov., a novel marine bacterium of the family Flavobacteriaceae isolated from coastal seawater.</title>
        <authorList>
            <person name="Feng X."/>
        </authorList>
    </citation>
    <scope>NUCLEOTIDE SEQUENCE [LARGE SCALE GENOMIC DNA]</scope>
    <source>
        <strain evidence="2 3">PLHSN227</strain>
    </source>
</reference>
<proteinExistence type="predicted"/>
<dbReference type="InterPro" id="IPR019236">
    <property type="entry name" value="APP1_cat"/>
</dbReference>
<evidence type="ECO:0000259" key="1">
    <source>
        <dbReference type="Pfam" id="PF09949"/>
    </source>
</evidence>
<dbReference type="PANTHER" id="PTHR28208">
    <property type="entry name" value="PHOSPHATIDATE PHOSPHATASE APP1"/>
    <property type="match status" value="1"/>
</dbReference>